<proteinExistence type="predicted"/>
<keyword evidence="1" id="KW-1133">Transmembrane helix</keyword>
<keyword evidence="1" id="KW-0472">Membrane</keyword>
<feature type="transmembrane region" description="Helical" evidence="1">
    <location>
        <begin position="34"/>
        <end position="60"/>
    </location>
</feature>
<evidence type="ECO:0000313" key="2">
    <source>
        <dbReference type="EMBL" id="PIP14700.1"/>
    </source>
</evidence>
<dbReference type="Pfam" id="PF18895">
    <property type="entry name" value="T4SS_pilin"/>
    <property type="match status" value="1"/>
</dbReference>
<dbReference type="EMBL" id="PCRE01000051">
    <property type="protein sequence ID" value="PIP14700.1"/>
    <property type="molecule type" value="Genomic_DNA"/>
</dbReference>
<evidence type="ECO:0000256" key="1">
    <source>
        <dbReference type="SAM" id="Phobius"/>
    </source>
</evidence>
<organism evidence="2 3">
    <name type="scientific">Candidatus Roizmanbacteria bacterium CG23_combo_of_CG06-09_8_20_14_all_35_49</name>
    <dbReference type="NCBI Taxonomy" id="1974863"/>
    <lineage>
        <taxon>Bacteria</taxon>
        <taxon>Candidatus Roizmaniibacteriota</taxon>
    </lineage>
</organism>
<evidence type="ECO:0000313" key="3">
    <source>
        <dbReference type="Proteomes" id="UP000231025"/>
    </source>
</evidence>
<comment type="caution">
    <text evidence="2">The sequence shown here is derived from an EMBL/GenBank/DDBJ whole genome shotgun (WGS) entry which is preliminary data.</text>
</comment>
<reference evidence="2 3" key="1">
    <citation type="submission" date="2017-09" db="EMBL/GenBank/DDBJ databases">
        <title>Depth-based differentiation of microbial function through sediment-hosted aquifers and enrichment of novel symbionts in the deep terrestrial subsurface.</title>
        <authorList>
            <person name="Probst A.J."/>
            <person name="Ladd B."/>
            <person name="Jarett J.K."/>
            <person name="Geller-Mcgrath D.E."/>
            <person name="Sieber C.M."/>
            <person name="Emerson J.B."/>
            <person name="Anantharaman K."/>
            <person name="Thomas B.C."/>
            <person name="Malmstrom R."/>
            <person name="Stieglmeier M."/>
            <person name="Klingl A."/>
            <person name="Woyke T."/>
            <person name="Ryan C.M."/>
            <person name="Banfield J.F."/>
        </authorList>
    </citation>
    <scope>NUCLEOTIDE SEQUENCE [LARGE SCALE GENOMIC DNA]</scope>
    <source>
        <strain evidence="2">CG23_combo_of_CG06-09_8_20_14_all_35_49</strain>
    </source>
</reference>
<dbReference type="Proteomes" id="UP000231025">
    <property type="component" value="Unassembled WGS sequence"/>
</dbReference>
<sequence>MLNLLLFTIYAQGIQEWGDCVTPEGVPTLKCLEVVFGNILFMSSAFIILVLFIMFIIGAFRYLTSFGNAEKMKKAKGTLTYALVGFILFVSAFLILKIIDVIFLGGNNQIFQFNIGE</sequence>
<protein>
    <submittedName>
        <fullName evidence="2">Uncharacterized protein</fullName>
    </submittedName>
</protein>
<feature type="transmembrane region" description="Helical" evidence="1">
    <location>
        <begin position="81"/>
        <end position="104"/>
    </location>
</feature>
<name>A0A2G9Y648_9BACT</name>
<dbReference type="InterPro" id="IPR043993">
    <property type="entry name" value="T4SS_pilin"/>
</dbReference>
<dbReference type="AlphaFoldDB" id="A0A2G9Y648"/>
<gene>
    <name evidence="2" type="ORF">COX47_03690</name>
</gene>
<accession>A0A2G9Y648</accession>
<keyword evidence="1" id="KW-0812">Transmembrane</keyword>